<dbReference type="Pfam" id="PF02485">
    <property type="entry name" value="Branch"/>
    <property type="match status" value="1"/>
</dbReference>
<keyword evidence="6" id="KW-0812">Transmembrane</keyword>
<evidence type="ECO:0000256" key="5">
    <source>
        <dbReference type="ARBA" id="ARBA00023180"/>
    </source>
</evidence>
<proteinExistence type="predicted"/>
<dbReference type="Proteomes" id="UP001153076">
    <property type="component" value="Unassembled WGS sequence"/>
</dbReference>
<gene>
    <name evidence="7" type="ORF">Cgig2_008334</name>
</gene>
<dbReference type="GO" id="GO:0016020">
    <property type="term" value="C:membrane"/>
    <property type="evidence" value="ECO:0007669"/>
    <property type="project" value="UniProtKB-SubCell"/>
</dbReference>
<evidence type="ECO:0000256" key="6">
    <source>
        <dbReference type="SAM" id="Phobius"/>
    </source>
</evidence>
<dbReference type="OrthoDB" id="191334at2759"/>
<evidence type="ECO:0000313" key="8">
    <source>
        <dbReference type="Proteomes" id="UP001153076"/>
    </source>
</evidence>
<keyword evidence="4 6" id="KW-0472">Membrane</keyword>
<keyword evidence="3" id="KW-0808">Transferase</keyword>
<reference evidence="7" key="1">
    <citation type="submission" date="2022-04" db="EMBL/GenBank/DDBJ databases">
        <title>Carnegiea gigantea Genome sequencing and assembly v2.</title>
        <authorList>
            <person name="Copetti D."/>
            <person name="Sanderson M.J."/>
            <person name="Burquez A."/>
            <person name="Wojciechowski M.F."/>
        </authorList>
    </citation>
    <scope>NUCLEOTIDE SEQUENCE</scope>
    <source>
        <strain evidence="7">SGP5-SGP5p</strain>
        <tissue evidence="7">Aerial part</tissue>
    </source>
</reference>
<dbReference type="PANTHER" id="PTHR31042:SF60">
    <property type="entry name" value="CORE-2_I-BRANCHING BETA-1,6-N-ACETYLGLUCOSAMINYLTRANSFERASE FAMILY PROTEIN"/>
    <property type="match status" value="1"/>
</dbReference>
<evidence type="ECO:0000256" key="3">
    <source>
        <dbReference type="ARBA" id="ARBA00022679"/>
    </source>
</evidence>
<protein>
    <recommendedName>
        <fullName evidence="9">Core-2/I-branching beta-1,6-N-acetylglucosaminyltransferase family protein</fullName>
    </recommendedName>
</protein>
<dbReference type="GO" id="GO:0016757">
    <property type="term" value="F:glycosyltransferase activity"/>
    <property type="evidence" value="ECO:0007669"/>
    <property type="project" value="UniProtKB-KW"/>
</dbReference>
<dbReference type="PANTHER" id="PTHR31042">
    <property type="entry name" value="CORE-2/I-BRANCHING BETA-1,6-N-ACETYLGLUCOSAMINYLTRANSFERASE FAMILY PROTEIN-RELATED"/>
    <property type="match status" value="1"/>
</dbReference>
<dbReference type="InterPro" id="IPR003406">
    <property type="entry name" value="Glyco_trans_14"/>
</dbReference>
<keyword evidence="5" id="KW-0325">Glycoprotein</keyword>
<dbReference type="InterPro" id="IPR044174">
    <property type="entry name" value="BC10-like"/>
</dbReference>
<name>A0A9Q1K6K3_9CARY</name>
<feature type="transmembrane region" description="Helical" evidence="6">
    <location>
        <begin position="112"/>
        <end position="132"/>
    </location>
</feature>
<evidence type="ECO:0008006" key="9">
    <source>
        <dbReference type="Google" id="ProtNLM"/>
    </source>
</evidence>
<comment type="caution">
    <text evidence="7">The sequence shown here is derived from an EMBL/GenBank/DDBJ whole genome shotgun (WGS) entry which is preliminary data.</text>
</comment>
<accession>A0A9Q1K6K3</accession>
<keyword evidence="8" id="KW-1185">Reference proteome</keyword>
<comment type="subcellular location">
    <subcellularLocation>
        <location evidence="1">Membrane</location>
        <topology evidence="1">Single-pass type II membrane protein</topology>
    </subcellularLocation>
</comment>
<evidence type="ECO:0000313" key="7">
    <source>
        <dbReference type="EMBL" id="KAJ8437708.1"/>
    </source>
</evidence>
<dbReference type="EMBL" id="JAKOGI010000286">
    <property type="protein sequence ID" value="KAJ8437708.1"/>
    <property type="molecule type" value="Genomic_DNA"/>
</dbReference>
<keyword evidence="2" id="KW-0328">Glycosyltransferase</keyword>
<evidence type="ECO:0000256" key="4">
    <source>
        <dbReference type="ARBA" id="ARBA00023136"/>
    </source>
</evidence>
<feature type="transmembrane region" description="Helical" evidence="6">
    <location>
        <begin position="43"/>
        <end position="61"/>
    </location>
</feature>
<sequence>MELLLRDLSGSHEAKNHAISLASQLATIYLQAKRDMMTSPNTLTLLCAILLWLPLALYFTIFHHPSATSAAVSRKWMNFSPPPPSVDDPDDMDLFNRASQADPYPTRPGKKIAFLFMTTTPLYLAPLWELFFNQSGARGKYNIYIHADPWFKYNNPPFTGVFSDRVIPSSKPTSRNTPTLIAAARRLLAHALLDDSANDVFTLLSPTCIPLHSFSFTYRTLVTSTRSFIEALKNEATAEARWAVYGNNTMLPEVGLDQFRIGSQFWCLRRRHARMVVEDVRLWKKFRLPCKTRDACFPEESYFPTLLTMLDPNGVVPATLTHVNWQAVEDEEGHPYTYSGYEVGPKLIRWLRESRPKYGDLGINGSDMLVRGRRDPFLFARKFAPNCLESLMSLANNVLFTDQDT</sequence>
<keyword evidence="6" id="KW-1133">Transmembrane helix</keyword>
<dbReference type="AlphaFoldDB" id="A0A9Q1K6K3"/>
<evidence type="ECO:0000256" key="2">
    <source>
        <dbReference type="ARBA" id="ARBA00022676"/>
    </source>
</evidence>
<organism evidence="7 8">
    <name type="scientific">Carnegiea gigantea</name>
    <dbReference type="NCBI Taxonomy" id="171969"/>
    <lineage>
        <taxon>Eukaryota</taxon>
        <taxon>Viridiplantae</taxon>
        <taxon>Streptophyta</taxon>
        <taxon>Embryophyta</taxon>
        <taxon>Tracheophyta</taxon>
        <taxon>Spermatophyta</taxon>
        <taxon>Magnoliopsida</taxon>
        <taxon>eudicotyledons</taxon>
        <taxon>Gunneridae</taxon>
        <taxon>Pentapetalae</taxon>
        <taxon>Caryophyllales</taxon>
        <taxon>Cactineae</taxon>
        <taxon>Cactaceae</taxon>
        <taxon>Cactoideae</taxon>
        <taxon>Echinocereeae</taxon>
        <taxon>Carnegiea</taxon>
    </lineage>
</organism>
<evidence type="ECO:0000256" key="1">
    <source>
        <dbReference type="ARBA" id="ARBA00004606"/>
    </source>
</evidence>